<dbReference type="PANTHER" id="PTHR30040:SF2">
    <property type="entry name" value="FAD:PROTEIN FMN TRANSFERASE"/>
    <property type="match status" value="1"/>
</dbReference>
<feature type="binding site" evidence="12">
    <location>
        <position position="284"/>
    </location>
    <ligand>
        <name>Mg(2+)</name>
        <dbReference type="ChEBI" id="CHEBI:18420"/>
    </ligand>
</feature>
<accession>A0A1B4V6Z9</accession>
<evidence type="ECO:0000256" key="9">
    <source>
        <dbReference type="ARBA" id="ARBA00031306"/>
    </source>
</evidence>
<organism evidence="14 15">
    <name type="scientific">Sulfurifustis variabilis</name>
    <dbReference type="NCBI Taxonomy" id="1675686"/>
    <lineage>
        <taxon>Bacteria</taxon>
        <taxon>Pseudomonadati</taxon>
        <taxon>Pseudomonadota</taxon>
        <taxon>Gammaproteobacteria</taxon>
        <taxon>Acidiferrobacterales</taxon>
        <taxon>Acidiferrobacteraceae</taxon>
        <taxon>Sulfurifustis</taxon>
    </lineage>
</organism>
<evidence type="ECO:0000256" key="10">
    <source>
        <dbReference type="ARBA" id="ARBA00048540"/>
    </source>
</evidence>
<feature type="binding site" evidence="12">
    <location>
        <position position="288"/>
    </location>
    <ligand>
        <name>Mg(2+)</name>
        <dbReference type="ChEBI" id="CHEBI:18420"/>
    </ligand>
</feature>
<comment type="similarity">
    <text evidence="1 11">Belongs to the ApbE family.</text>
</comment>
<feature type="binding site" evidence="12">
    <location>
        <position position="173"/>
    </location>
    <ligand>
        <name>Mg(2+)</name>
        <dbReference type="ChEBI" id="CHEBI:18420"/>
    </ligand>
</feature>
<dbReference type="AlphaFoldDB" id="A0A1B4V6Z9"/>
<keyword evidence="15" id="KW-1185">Reference proteome</keyword>
<dbReference type="InterPro" id="IPR003374">
    <property type="entry name" value="ApbE-like_sf"/>
</dbReference>
<dbReference type="EMBL" id="AP014936">
    <property type="protein sequence ID" value="BAU49316.1"/>
    <property type="molecule type" value="Genomic_DNA"/>
</dbReference>
<dbReference type="PANTHER" id="PTHR30040">
    <property type="entry name" value="THIAMINE BIOSYNTHESIS LIPOPROTEIN APBE"/>
    <property type="match status" value="1"/>
</dbReference>
<dbReference type="EC" id="2.7.1.180" evidence="2 11"/>
<evidence type="ECO:0000256" key="6">
    <source>
        <dbReference type="ARBA" id="ARBA00022723"/>
    </source>
</evidence>
<reference evidence="14 15" key="1">
    <citation type="submission" date="2015-08" db="EMBL/GenBank/DDBJ databases">
        <title>Complete genome sequence of Sulfurifustis variabilis.</title>
        <authorList>
            <person name="Miura A."/>
            <person name="Kojima H."/>
            <person name="Fukui M."/>
        </authorList>
    </citation>
    <scope>NUCLEOTIDE SEQUENCE [LARGE SCALE GENOMIC DNA]</scope>
    <source>
        <strain evidence="15">skN76</strain>
    </source>
</reference>
<keyword evidence="14" id="KW-0449">Lipoprotein</keyword>
<name>A0A1B4V6Z9_9GAMM</name>
<comment type="cofactor">
    <cofactor evidence="12">
        <name>Mg(2+)</name>
        <dbReference type="ChEBI" id="CHEBI:18420"/>
    </cofactor>
    <cofactor evidence="12">
        <name>Mn(2+)</name>
        <dbReference type="ChEBI" id="CHEBI:29035"/>
    </cofactor>
    <text evidence="12">Magnesium. Can also use manganese.</text>
</comment>
<feature type="signal peptide" evidence="13">
    <location>
        <begin position="1"/>
        <end position="26"/>
    </location>
</feature>
<evidence type="ECO:0000313" key="15">
    <source>
        <dbReference type="Proteomes" id="UP000218899"/>
    </source>
</evidence>
<keyword evidence="4 11" id="KW-0285">Flavoprotein</keyword>
<dbReference type="SUPFAM" id="SSF143631">
    <property type="entry name" value="ApbE-like"/>
    <property type="match status" value="1"/>
</dbReference>
<evidence type="ECO:0000313" key="14">
    <source>
        <dbReference type="EMBL" id="BAU49316.1"/>
    </source>
</evidence>
<evidence type="ECO:0000256" key="5">
    <source>
        <dbReference type="ARBA" id="ARBA00022679"/>
    </source>
</evidence>
<dbReference type="GO" id="GO:0046872">
    <property type="term" value="F:metal ion binding"/>
    <property type="evidence" value="ECO:0007669"/>
    <property type="project" value="UniProtKB-UniRule"/>
</dbReference>
<feature type="chain" id="PRO_5039891012" description="FAD:protein FMN transferase" evidence="13">
    <location>
        <begin position="27"/>
        <end position="334"/>
    </location>
</feature>
<evidence type="ECO:0000256" key="13">
    <source>
        <dbReference type="SAM" id="SignalP"/>
    </source>
</evidence>
<proteinExistence type="inferred from homology"/>
<keyword evidence="5 11" id="KW-0808">Transferase</keyword>
<gene>
    <name evidence="14" type="ORF">SVA_2768</name>
</gene>
<keyword evidence="8 11" id="KW-0460">Magnesium</keyword>
<evidence type="ECO:0000256" key="12">
    <source>
        <dbReference type="PIRSR" id="PIRSR006268-2"/>
    </source>
</evidence>
<sequence>MIRPRVASSFALAVALVLPAARPALAEWLSGHEAIMGTEVRVELWHEDPDAGRAGIAAVMEEMRRIDRLMSTYKPESELSRLNREAARGPVRVSRELFDLITRALEFSRLTGGAFDVTYSSVGYLYDYPRGVAPSEEEIARRLDAIDYRHVVLDAATTTVRYARAGVRIDLGGIAKGHAVDRSIALLAGRGVAAAIVTAGGDSRVLGDHRGRPWMIGIRDPRRREDVVAVLPLVNAAISTSGDYERYFERDGVRYHHILDPKTGKSARGLRSVSILGPDSTTTDALSTSVFVLGAERGMRLVERMPGVDALLIDDSGRLRFTEGLRKAIEGRDR</sequence>
<evidence type="ECO:0000256" key="4">
    <source>
        <dbReference type="ARBA" id="ARBA00022630"/>
    </source>
</evidence>
<dbReference type="PIRSF" id="PIRSF006268">
    <property type="entry name" value="ApbE"/>
    <property type="match status" value="1"/>
</dbReference>
<keyword evidence="6 11" id="KW-0479">Metal-binding</keyword>
<evidence type="ECO:0000256" key="8">
    <source>
        <dbReference type="ARBA" id="ARBA00022842"/>
    </source>
</evidence>
<keyword evidence="13" id="KW-0732">Signal</keyword>
<evidence type="ECO:0000256" key="1">
    <source>
        <dbReference type="ARBA" id="ARBA00008282"/>
    </source>
</evidence>
<evidence type="ECO:0000256" key="2">
    <source>
        <dbReference type="ARBA" id="ARBA00011955"/>
    </source>
</evidence>
<dbReference type="Gene3D" id="3.10.520.10">
    <property type="entry name" value="ApbE-like domains"/>
    <property type="match status" value="1"/>
</dbReference>
<dbReference type="Pfam" id="PF02424">
    <property type="entry name" value="ApbE"/>
    <property type="match status" value="1"/>
</dbReference>
<dbReference type="KEGG" id="sva:SVA_2768"/>
<comment type="catalytic activity">
    <reaction evidence="10 11">
        <text>L-threonyl-[protein] + FAD = FMN-L-threonyl-[protein] + AMP + H(+)</text>
        <dbReference type="Rhea" id="RHEA:36847"/>
        <dbReference type="Rhea" id="RHEA-COMP:11060"/>
        <dbReference type="Rhea" id="RHEA-COMP:11061"/>
        <dbReference type="ChEBI" id="CHEBI:15378"/>
        <dbReference type="ChEBI" id="CHEBI:30013"/>
        <dbReference type="ChEBI" id="CHEBI:57692"/>
        <dbReference type="ChEBI" id="CHEBI:74257"/>
        <dbReference type="ChEBI" id="CHEBI:456215"/>
        <dbReference type="EC" id="2.7.1.180"/>
    </reaction>
</comment>
<dbReference type="InterPro" id="IPR024932">
    <property type="entry name" value="ApbE"/>
</dbReference>
<dbReference type="Proteomes" id="UP000218899">
    <property type="component" value="Chromosome"/>
</dbReference>
<protein>
    <recommendedName>
        <fullName evidence="3 11">FAD:protein FMN transferase</fullName>
        <ecNumber evidence="2 11">2.7.1.180</ecNumber>
    </recommendedName>
    <alternativeName>
        <fullName evidence="9 11">Flavin transferase</fullName>
    </alternativeName>
</protein>
<dbReference type="GO" id="GO:0016740">
    <property type="term" value="F:transferase activity"/>
    <property type="evidence" value="ECO:0007669"/>
    <property type="project" value="UniProtKB-UniRule"/>
</dbReference>
<evidence type="ECO:0000256" key="7">
    <source>
        <dbReference type="ARBA" id="ARBA00022827"/>
    </source>
</evidence>
<evidence type="ECO:0000256" key="11">
    <source>
        <dbReference type="PIRNR" id="PIRNR006268"/>
    </source>
</evidence>
<keyword evidence="7 11" id="KW-0274">FAD</keyword>
<evidence type="ECO:0000256" key="3">
    <source>
        <dbReference type="ARBA" id="ARBA00016337"/>
    </source>
</evidence>